<organism evidence="11 12">
    <name type="scientific">Lichenibacterium minor</name>
    <dbReference type="NCBI Taxonomy" id="2316528"/>
    <lineage>
        <taxon>Bacteria</taxon>
        <taxon>Pseudomonadati</taxon>
        <taxon>Pseudomonadota</taxon>
        <taxon>Alphaproteobacteria</taxon>
        <taxon>Hyphomicrobiales</taxon>
        <taxon>Lichenihabitantaceae</taxon>
        <taxon>Lichenibacterium</taxon>
    </lineage>
</organism>
<evidence type="ECO:0000256" key="9">
    <source>
        <dbReference type="SAM" id="Phobius"/>
    </source>
</evidence>
<evidence type="ECO:0000313" key="12">
    <source>
        <dbReference type="Proteomes" id="UP000290759"/>
    </source>
</evidence>
<dbReference type="GO" id="GO:0000271">
    <property type="term" value="P:polysaccharide biosynthetic process"/>
    <property type="evidence" value="ECO:0007669"/>
    <property type="project" value="UniProtKB-KW"/>
</dbReference>
<comment type="subcellular location">
    <subcellularLocation>
        <location evidence="1">Cell membrane</location>
    </subcellularLocation>
</comment>
<evidence type="ECO:0000256" key="8">
    <source>
        <dbReference type="ARBA" id="ARBA00023169"/>
    </source>
</evidence>
<name>A0A4Q2U1A7_9HYPH</name>
<protein>
    <submittedName>
        <fullName evidence="11">Sugar transferase</fullName>
    </submittedName>
</protein>
<feature type="domain" description="Bacterial sugar transferase" evidence="10">
    <location>
        <begin position="34"/>
        <end position="225"/>
    </location>
</feature>
<keyword evidence="8" id="KW-0270">Exopolysaccharide synthesis</keyword>
<keyword evidence="4 11" id="KW-0808">Transferase</keyword>
<keyword evidence="3" id="KW-1003">Cell membrane</keyword>
<reference evidence="11 12" key="2">
    <citation type="submission" date="2019-02" db="EMBL/GenBank/DDBJ databases">
        <title>'Lichenibacterium ramalinii' gen. nov. sp. nov., 'Lichenibacterium minor' gen. nov. sp. nov.</title>
        <authorList>
            <person name="Pankratov T."/>
        </authorList>
    </citation>
    <scope>NUCLEOTIDE SEQUENCE [LARGE SCALE GENOMIC DNA]</scope>
    <source>
        <strain evidence="11 12">RmlP026</strain>
    </source>
</reference>
<evidence type="ECO:0000256" key="3">
    <source>
        <dbReference type="ARBA" id="ARBA00022475"/>
    </source>
</evidence>
<comment type="caution">
    <text evidence="11">The sequence shown here is derived from an EMBL/GenBank/DDBJ whole genome shotgun (WGS) entry which is preliminary data.</text>
</comment>
<evidence type="ECO:0000259" key="10">
    <source>
        <dbReference type="Pfam" id="PF02397"/>
    </source>
</evidence>
<keyword evidence="7 9" id="KW-0472">Membrane</keyword>
<keyword evidence="12" id="KW-1185">Reference proteome</keyword>
<accession>A0A4Q2U1A7</accession>
<evidence type="ECO:0000256" key="7">
    <source>
        <dbReference type="ARBA" id="ARBA00023136"/>
    </source>
</evidence>
<dbReference type="RefSeq" id="WP_129229437.1">
    <property type="nucleotide sequence ID" value="NZ_QYBB01000051.1"/>
</dbReference>
<dbReference type="EMBL" id="QYBB01000051">
    <property type="protein sequence ID" value="RYC29468.1"/>
    <property type="molecule type" value="Genomic_DNA"/>
</dbReference>
<proteinExistence type="inferred from homology"/>
<dbReference type="PANTHER" id="PTHR30576">
    <property type="entry name" value="COLANIC BIOSYNTHESIS UDP-GLUCOSE LIPID CARRIER TRANSFERASE"/>
    <property type="match status" value="1"/>
</dbReference>
<evidence type="ECO:0000256" key="5">
    <source>
        <dbReference type="ARBA" id="ARBA00022692"/>
    </source>
</evidence>
<evidence type="ECO:0000256" key="4">
    <source>
        <dbReference type="ARBA" id="ARBA00022679"/>
    </source>
</evidence>
<evidence type="ECO:0000313" key="11">
    <source>
        <dbReference type="EMBL" id="RYC29468.1"/>
    </source>
</evidence>
<dbReference type="Proteomes" id="UP000290759">
    <property type="component" value="Unassembled WGS sequence"/>
</dbReference>
<feature type="transmembrane region" description="Helical" evidence="9">
    <location>
        <begin position="39"/>
        <end position="62"/>
    </location>
</feature>
<dbReference type="OrthoDB" id="9808602at2"/>
<evidence type="ECO:0000256" key="1">
    <source>
        <dbReference type="ARBA" id="ARBA00004236"/>
    </source>
</evidence>
<dbReference type="Pfam" id="PF02397">
    <property type="entry name" value="Bac_transf"/>
    <property type="match status" value="1"/>
</dbReference>
<sequence>MSQKPVNLVAAGARWTEQTLDSSTSGRPLADWSKRSFDIATAVAIVLVFLPLFAVIGLALLAQGRPLLIRHKRIGRGGEMFPCLKFRTMVVNGDEVLQRHLAEDPAAREEWAASQKLKSDPRVTPLGRVLRKSSLDELPQLLNVLRGEMSLVGPRPIVPAEAVHYGAHIEKYQAVRPGLTGAWQVSGRSDVSYHQRVSLDCHYVETRNFRGDLGIMLMTIPAVLKSKGSY</sequence>
<comment type="similarity">
    <text evidence="2">Belongs to the bacterial sugar transferase family.</text>
</comment>
<dbReference type="PANTHER" id="PTHR30576:SF4">
    <property type="entry name" value="UNDECAPRENYL-PHOSPHATE GALACTOSE PHOSPHOTRANSFERASE"/>
    <property type="match status" value="1"/>
</dbReference>
<keyword evidence="6 9" id="KW-1133">Transmembrane helix</keyword>
<gene>
    <name evidence="11" type="ORF">D3273_23810</name>
</gene>
<dbReference type="InterPro" id="IPR003362">
    <property type="entry name" value="Bact_transf"/>
</dbReference>
<evidence type="ECO:0000256" key="6">
    <source>
        <dbReference type="ARBA" id="ARBA00022989"/>
    </source>
</evidence>
<reference evidence="11 12" key="1">
    <citation type="submission" date="2018-12" db="EMBL/GenBank/DDBJ databases">
        <authorList>
            <person name="Grouzdev D.S."/>
            <person name="Krutkina M.S."/>
        </authorList>
    </citation>
    <scope>NUCLEOTIDE SEQUENCE [LARGE SCALE GENOMIC DNA]</scope>
    <source>
        <strain evidence="11 12">RmlP026</strain>
    </source>
</reference>
<dbReference type="GO" id="GO:0005886">
    <property type="term" value="C:plasma membrane"/>
    <property type="evidence" value="ECO:0007669"/>
    <property type="project" value="UniProtKB-SubCell"/>
</dbReference>
<dbReference type="GO" id="GO:0016780">
    <property type="term" value="F:phosphotransferase activity, for other substituted phosphate groups"/>
    <property type="evidence" value="ECO:0007669"/>
    <property type="project" value="TreeGrafter"/>
</dbReference>
<evidence type="ECO:0000256" key="2">
    <source>
        <dbReference type="ARBA" id="ARBA00006464"/>
    </source>
</evidence>
<keyword evidence="5 9" id="KW-0812">Transmembrane</keyword>
<dbReference type="AlphaFoldDB" id="A0A4Q2U1A7"/>